<dbReference type="OrthoDB" id="4941530at2"/>
<dbReference type="Gene3D" id="3.10.450.50">
    <property type="match status" value="1"/>
</dbReference>
<dbReference type="InterPro" id="IPR032710">
    <property type="entry name" value="NTF2-like_dom_sf"/>
</dbReference>
<dbReference type="InterPro" id="IPR037401">
    <property type="entry name" value="SnoaL-like"/>
</dbReference>
<evidence type="ECO:0000313" key="2">
    <source>
        <dbReference type="EMBL" id="KAA0978672.1"/>
    </source>
</evidence>
<evidence type="ECO:0000259" key="1">
    <source>
        <dbReference type="Pfam" id="PF13577"/>
    </source>
</evidence>
<feature type="domain" description="SnoaL-like" evidence="1">
    <location>
        <begin position="9"/>
        <end position="138"/>
    </location>
</feature>
<dbReference type="EMBL" id="VOBL01000004">
    <property type="protein sequence ID" value="KAA0978672.1"/>
    <property type="molecule type" value="Genomic_DNA"/>
</dbReference>
<dbReference type="Proteomes" id="UP000323856">
    <property type="component" value="Unassembled WGS sequence"/>
</dbReference>
<comment type="caution">
    <text evidence="2">The sequence shown here is derived from an EMBL/GenBank/DDBJ whole genome shotgun (WGS) entry which is preliminary data.</text>
</comment>
<proteinExistence type="predicted"/>
<reference evidence="2 3" key="1">
    <citation type="submission" date="2019-07" db="EMBL/GenBank/DDBJ databases">
        <title>Analysis of the biochemical properties, biological activity and biotechnological potential of siderophores and biosurfactants produced by Antarctic psychrotolerant bacteria.</title>
        <authorList>
            <person name="Styczynski M."/>
            <person name="Krucon T."/>
            <person name="Decewicz P."/>
            <person name="Dziewit L."/>
        </authorList>
    </citation>
    <scope>NUCLEOTIDE SEQUENCE [LARGE SCALE GENOMIC DNA]</scope>
    <source>
        <strain evidence="2 3">ANT_H27</strain>
    </source>
</reference>
<name>A0A5B0EJP1_9MICC</name>
<sequence>MDLTQRIEALEQIESIKNLKYRYWRACDGKDPIAFRDCFIREGASIDYGQLGSFDDADPITEIFTRIALQKVDGKHVIFDMHHGVHPEIMLSGQDTAIGRWTLRFRQINLMTNSEILSTGEYTDEYRIEDGQWKMSKCHFLETWSMGRPLSEDTVMTEGSFVHVEPMSGQNVSMQ</sequence>
<accession>A0A5B0EJP1</accession>
<dbReference type="SUPFAM" id="SSF54427">
    <property type="entry name" value="NTF2-like"/>
    <property type="match status" value="1"/>
</dbReference>
<dbReference type="Pfam" id="PF13577">
    <property type="entry name" value="SnoaL_4"/>
    <property type="match status" value="1"/>
</dbReference>
<dbReference type="AlphaFoldDB" id="A0A5B0EJP1"/>
<protein>
    <submittedName>
        <fullName evidence="2">Nuclear transport factor 2 family protein</fullName>
    </submittedName>
</protein>
<organism evidence="2 3">
    <name type="scientific">Paeniglutamicibacter gangotriensis</name>
    <dbReference type="NCBI Taxonomy" id="254787"/>
    <lineage>
        <taxon>Bacteria</taxon>
        <taxon>Bacillati</taxon>
        <taxon>Actinomycetota</taxon>
        <taxon>Actinomycetes</taxon>
        <taxon>Micrococcales</taxon>
        <taxon>Micrococcaceae</taxon>
        <taxon>Paeniglutamicibacter</taxon>
    </lineage>
</organism>
<evidence type="ECO:0000313" key="3">
    <source>
        <dbReference type="Proteomes" id="UP000323856"/>
    </source>
</evidence>
<gene>
    <name evidence="2" type="ORF">FQ154_05440</name>
</gene>
<dbReference type="RefSeq" id="WP_149618949.1">
    <property type="nucleotide sequence ID" value="NZ_VOBL01000004.1"/>
</dbReference>